<organism evidence="5 6">
    <name type="scientific">Archangium minus</name>
    <dbReference type="NCBI Taxonomy" id="83450"/>
    <lineage>
        <taxon>Bacteria</taxon>
        <taxon>Pseudomonadati</taxon>
        <taxon>Myxococcota</taxon>
        <taxon>Myxococcia</taxon>
        <taxon>Myxococcales</taxon>
        <taxon>Cystobacterineae</taxon>
        <taxon>Archangiaceae</taxon>
        <taxon>Archangium</taxon>
    </lineage>
</organism>
<dbReference type="Proteomes" id="UP001611383">
    <property type="component" value="Chromosome"/>
</dbReference>
<evidence type="ECO:0000259" key="4">
    <source>
        <dbReference type="PROSITE" id="PS01124"/>
    </source>
</evidence>
<evidence type="ECO:0000256" key="2">
    <source>
        <dbReference type="ARBA" id="ARBA00023125"/>
    </source>
</evidence>
<dbReference type="InterPro" id="IPR020449">
    <property type="entry name" value="Tscrpt_reg_AraC-type_HTH"/>
</dbReference>
<keyword evidence="6" id="KW-1185">Reference proteome</keyword>
<dbReference type="PRINTS" id="PR00032">
    <property type="entry name" value="HTHARAC"/>
</dbReference>
<evidence type="ECO:0000256" key="1">
    <source>
        <dbReference type="ARBA" id="ARBA00023015"/>
    </source>
</evidence>
<protein>
    <submittedName>
        <fullName evidence="5">AraC family transcriptional regulator</fullName>
    </submittedName>
</protein>
<keyword evidence="2" id="KW-0238">DNA-binding</keyword>
<dbReference type="Pfam" id="PF12833">
    <property type="entry name" value="HTH_18"/>
    <property type="match status" value="1"/>
</dbReference>
<keyword evidence="1" id="KW-0805">Transcription regulation</keyword>
<dbReference type="InterPro" id="IPR009057">
    <property type="entry name" value="Homeodomain-like_sf"/>
</dbReference>
<sequence length="314" mass="33081">MVDESSGPSAVDPLGSILERIRIRGSVFGAAELGAPWGVQTPGLGDLTCYVLIRGVAHLELLDSPREQVSLSSGDIVLVAAGRALALKDTRHSVAVPFERLRLAAHQASGVLRWGGTGPRTTLVCGRLEFDETGRELFGSALPALLHLPAEAGGAGLLGVLSALASEVATPQPGSGPVLGRLAELLFIHALRVCIGRGTAEAGWLRGLGHPSIARALAAVHQEPGAPWTVESLAARASMSRSTFAAEFHRTVGEPPLAYVTAWRMRHAARLLEQGGVSIKDIAASVGYGSDEAFSRAFKSWSGHPPGEYRRRFE</sequence>
<evidence type="ECO:0000313" key="6">
    <source>
        <dbReference type="Proteomes" id="UP001611383"/>
    </source>
</evidence>
<keyword evidence="3" id="KW-0804">Transcription</keyword>
<dbReference type="EMBL" id="CP043494">
    <property type="protein sequence ID" value="WNG51919.1"/>
    <property type="molecule type" value="Genomic_DNA"/>
</dbReference>
<dbReference type="PROSITE" id="PS01124">
    <property type="entry name" value="HTH_ARAC_FAMILY_2"/>
    <property type="match status" value="1"/>
</dbReference>
<reference evidence="5 6" key="1">
    <citation type="submission" date="2019-08" db="EMBL/GenBank/DDBJ databases">
        <title>Archangium and Cystobacter genomes.</title>
        <authorList>
            <person name="Chen I.-C.K."/>
            <person name="Wielgoss S."/>
        </authorList>
    </citation>
    <scope>NUCLEOTIDE SEQUENCE [LARGE SCALE GENOMIC DNA]</scope>
    <source>
        <strain evidence="5 6">Cbm 6</strain>
    </source>
</reference>
<dbReference type="PANTHER" id="PTHR46796">
    <property type="entry name" value="HTH-TYPE TRANSCRIPTIONAL ACTIVATOR RHAS-RELATED"/>
    <property type="match status" value="1"/>
</dbReference>
<dbReference type="InterPro" id="IPR018060">
    <property type="entry name" value="HTH_AraC"/>
</dbReference>
<evidence type="ECO:0000256" key="3">
    <source>
        <dbReference type="ARBA" id="ARBA00023163"/>
    </source>
</evidence>
<feature type="domain" description="HTH araC/xylS-type" evidence="4">
    <location>
        <begin position="214"/>
        <end position="312"/>
    </location>
</feature>
<dbReference type="Pfam" id="PF12852">
    <property type="entry name" value="Cupin_6"/>
    <property type="match status" value="1"/>
</dbReference>
<gene>
    <name evidence="5" type="ORF">F0U60_53285</name>
</gene>
<dbReference type="PROSITE" id="PS00041">
    <property type="entry name" value="HTH_ARAC_FAMILY_1"/>
    <property type="match status" value="1"/>
</dbReference>
<dbReference type="InterPro" id="IPR018062">
    <property type="entry name" value="HTH_AraC-typ_CS"/>
</dbReference>
<dbReference type="SUPFAM" id="SSF46689">
    <property type="entry name" value="Homeodomain-like"/>
    <property type="match status" value="2"/>
</dbReference>
<dbReference type="InterPro" id="IPR032783">
    <property type="entry name" value="AraC_lig"/>
</dbReference>
<evidence type="ECO:0000313" key="5">
    <source>
        <dbReference type="EMBL" id="WNG51919.1"/>
    </source>
</evidence>
<dbReference type="InterPro" id="IPR050204">
    <property type="entry name" value="AraC_XylS_family_regulators"/>
</dbReference>
<dbReference type="Gene3D" id="1.10.10.60">
    <property type="entry name" value="Homeodomain-like"/>
    <property type="match status" value="2"/>
</dbReference>
<accession>A0ABY9X950</accession>
<name>A0ABY9X950_9BACT</name>
<dbReference type="SMART" id="SM00342">
    <property type="entry name" value="HTH_ARAC"/>
    <property type="match status" value="1"/>
</dbReference>
<proteinExistence type="predicted"/>
<dbReference type="RefSeq" id="WP_395812218.1">
    <property type="nucleotide sequence ID" value="NZ_CP043494.1"/>
</dbReference>
<dbReference type="PANTHER" id="PTHR46796:SF13">
    <property type="entry name" value="HTH-TYPE TRANSCRIPTIONAL ACTIVATOR RHAS"/>
    <property type="match status" value="1"/>
</dbReference>